<protein>
    <submittedName>
        <fullName evidence="1">Zinc finger MYM-type protein 1</fullName>
    </submittedName>
</protein>
<dbReference type="Proteomes" id="UP000886998">
    <property type="component" value="Unassembled WGS sequence"/>
</dbReference>
<organism evidence="1 2">
    <name type="scientific">Trichonephila inaurata madagascariensis</name>
    <dbReference type="NCBI Taxonomy" id="2747483"/>
    <lineage>
        <taxon>Eukaryota</taxon>
        <taxon>Metazoa</taxon>
        <taxon>Ecdysozoa</taxon>
        <taxon>Arthropoda</taxon>
        <taxon>Chelicerata</taxon>
        <taxon>Arachnida</taxon>
        <taxon>Araneae</taxon>
        <taxon>Araneomorphae</taxon>
        <taxon>Entelegynae</taxon>
        <taxon>Araneoidea</taxon>
        <taxon>Nephilidae</taxon>
        <taxon>Trichonephila</taxon>
        <taxon>Trichonephila inaurata</taxon>
    </lineage>
</organism>
<accession>A0A8X7C6E6</accession>
<evidence type="ECO:0000313" key="1">
    <source>
        <dbReference type="EMBL" id="GFY54019.1"/>
    </source>
</evidence>
<evidence type="ECO:0000313" key="2">
    <source>
        <dbReference type="Proteomes" id="UP000886998"/>
    </source>
</evidence>
<dbReference type="OrthoDB" id="6623035at2759"/>
<dbReference type="PANTHER" id="PTHR45749">
    <property type="match status" value="1"/>
</dbReference>
<comment type="caution">
    <text evidence="1">The sequence shown here is derived from an EMBL/GenBank/DDBJ whole genome shotgun (WGS) entry which is preliminary data.</text>
</comment>
<proteinExistence type="predicted"/>
<dbReference type="EMBL" id="BMAV01009621">
    <property type="protein sequence ID" value="GFY54019.1"/>
    <property type="molecule type" value="Genomic_DNA"/>
</dbReference>
<gene>
    <name evidence="1" type="primary">ZMYM1_132</name>
    <name evidence="1" type="ORF">TNIN_167281</name>
</gene>
<dbReference type="AlphaFoldDB" id="A0A8X7C6E6"/>
<reference evidence="1" key="1">
    <citation type="submission" date="2020-08" db="EMBL/GenBank/DDBJ databases">
        <title>Multicomponent nature underlies the extraordinary mechanical properties of spider dragline silk.</title>
        <authorList>
            <person name="Kono N."/>
            <person name="Nakamura H."/>
            <person name="Mori M."/>
            <person name="Yoshida Y."/>
            <person name="Ohtoshi R."/>
            <person name="Malay A.D."/>
            <person name="Moran D.A.P."/>
            <person name="Tomita M."/>
            <person name="Numata K."/>
            <person name="Arakawa K."/>
        </authorList>
    </citation>
    <scope>NUCLEOTIDE SEQUENCE</scope>
</reference>
<keyword evidence="2" id="KW-1185">Reference proteome</keyword>
<sequence length="190" mass="21537">MSETESVTDSDIAMPICYTLLNSGFTLEDSGVTIKDKLSTKLFVGELSSGEKYKRDWLLYLKLKGQVFRFYCLLLQPDKKCGVLAAGCNDWKNSFALALQHERVVSIVNFLSARGLPFRCDDQQLGSTTKRLFLRCLELISEFDLFLSQHLTKCGNKGKGSASYLSSDICSEFIRHEEQKQEILKEIKLI</sequence>
<dbReference type="PANTHER" id="PTHR45749:SF23">
    <property type="entry name" value="ZINC FINGER MYM-TYPE PROTEIN 1-LIKE"/>
    <property type="match status" value="1"/>
</dbReference>
<name>A0A8X7C6E6_9ARAC</name>